<evidence type="ECO:0000313" key="2">
    <source>
        <dbReference type="EMBL" id="AHF78177.1"/>
    </source>
</evidence>
<dbReference type="Pfam" id="PF00550">
    <property type="entry name" value="PP-binding"/>
    <property type="match status" value="1"/>
</dbReference>
<dbReference type="HOGENOM" id="CLU_173904_0_0_6"/>
<dbReference type="EMBL" id="CP006569">
    <property type="protein sequence ID" value="AHF78177.1"/>
    <property type="molecule type" value="Genomic_DNA"/>
</dbReference>
<dbReference type="OrthoDB" id="6522436at2"/>
<dbReference type="PATRIC" id="fig|1239307.3.peg.3508"/>
<organism evidence="2 3">
    <name type="scientific">Sodalis praecaptivus</name>
    <dbReference type="NCBI Taxonomy" id="1239307"/>
    <lineage>
        <taxon>Bacteria</taxon>
        <taxon>Pseudomonadati</taxon>
        <taxon>Pseudomonadota</taxon>
        <taxon>Gammaproteobacteria</taxon>
        <taxon>Enterobacterales</taxon>
        <taxon>Bruguierivoracaceae</taxon>
        <taxon>Sodalis</taxon>
    </lineage>
</organism>
<dbReference type="KEGG" id="sod:Sant_3180"/>
<gene>
    <name evidence="2" type="primary">acpM</name>
    <name evidence="2" type="ORF">Sant_3180</name>
</gene>
<name>W0I067_9GAMM</name>
<accession>W0I067</accession>
<dbReference type="RefSeq" id="WP_038668695.1">
    <property type="nucleotide sequence ID" value="NZ_CP006569.1"/>
</dbReference>
<feature type="domain" description="Carrier" evidence="1">
    <location>
        <begin position="8"/>
        <end position="67"/>
    </location>
</feature>
<dbReference type="SUPFAM" id="SSF47336">
    <property type="entry name" value="ACP-like"/>
    <property type="match status" value="1"/>
</dbReference>
<dbReference type="Gene3D" id="1.10.1200.10">
    <property type="entry name" value="ACP-like"/>
    <property type="match status" value="1"/>
</dbReference>
<evidence type="ECO:0000313" key="3">
    <source>
        <dbReference type="Proteomes" id="UP000019028"/>
    </source>
</evidence>
<protein>
    <submittedName>
        <fullName evidence="2">Acyl carrier protein</fullName>
    </submittedName>
</protein>
<proteinExistence type="predicted"/>
<dbReference type="AlphaFoldDB" id="W0I067"/>
<dbReference type="InterPro" id="IPR009081">
    <property type="entry name" value="PP-bd_ACP"/>
</dbReference>
<evidence type="ECO:0000259" key="1">
    <source>
        <dbReference type="Pfam" id="PF00550"/>
    </source>
</evidence>
<sequence>MSPYTIVMSSLSAVTGRPISEIKMEDELFFDLEMDSVDLIDVIIRLEDQGIIINEKDLTLKLKVSDLIQVVSSGGEIMN</sequence>
<dbReference type="Proteomes" id="UP000019028">
    <property type="component" value="Chromosome"/>
</dbReference>
<dbReference type="InterPro" id="IPR036736">
    <property type="entry name" value="ACP-like_sf"/>
</dbReference>
<reference evidence="2 3" key="1">
    <citation type="journal article" date="2014" name="Genome Biol. Evol.">
        <title>Genome degeneration and adaptation in a nascent stage of symbiosis.</title>
        <authorList>
            <person name="Oakeson K.F."/>
            <person name="Gil R."/>
            <person name="Clayton A.L."/>
            <person name="Dunn D.M."/>
            <person name="von Niederhausern A.C."/>
            <person name="Hamil C."/>
            <person name="Aoyagi A."/>
            <person name="Duval B."/>
            <person name="Baca A."/>
            <person name="Silva F.J."/>
            <person name="Vallier A."/>
            <person name="Jackson D.G."/>
            <person name="Latorre A."/>
            <person name="Weiss R.B."/>
            <person name="Heddi A."/>
            <person name="Moya A."/>
            <person name="Dale C."/>
        </authorList>
    </citation>
    <scope>NUCLEOTIDE SEQUENCE [LARGE SCALE GENOMIC DNA]</scope>
    <source>
        <strain evidence="2 3">HS1</strain>
    </source>
</reference>
<keyword evidence="3" id="KW-1185">Reference proteome</keyword>